<name>W3X5P9_PESFW</name>
<evidence type="ECO:0000259" key="1">
    <source>
        <dbReference type="Pfam" id="PF01593"/>
    </source>
</evidence>
<dbReference type="InterPro" id="IPR036188">
    <property type="entry name" value="FAD/NAD-bd_sf"/>
</dbReference>
<dbReference type="GeneID" id="19271390"/>
<dbReference type="Pfam" id="PF01593">
    <property type="entry name" value="Amino_oxidase"/>
    <property type="match status" value="1"/>
</dbReference>
<dbReference type="Gene3D" id="3.90.660.10">
    <property type="match status" value="1"/>
</dbReference>
<reference evidence="3" key="1">
    <citation type="journal article" date="2015" name="BMC Genomics">
        <title>Genomic and transcriptomic analysis of the endophytic fungus Pestalotiopsis fici reveals its lifestyle and high potential for synthesis of natural products.</title>
        <authorList>
            <person name="Wang X."/>
            <person name="Zhang X."/>
            <person name="Liu L."/>
            <person name="Xiang M."/>
            <person name="Wang W."/>
            <person name="Sun X."/>
            <person name="Che Y."/>
            <person name="Guo L."/>
            <person name="Liu G."/>
            <person name="Guo L."/>
            <person name="Wang C."/>
            <person name="Yin W.B."/>
            <person name="Stadler M."/>
            <person name="Zhang X."/>
            <person name="Liu X."/>
        </authorList>
    </citation>
    <scope>NUCLEOTIDE SEQUENCE [LARGE SCALE GENOMIC DNA]</scope>
    <source>
        <strain evidence="3">W106-1 / CGMCC3.15140</strain>
    </source>
</reference>
<dbReference type="SUPFAM" id="SSF51905">
    <property type="entry name" value="FAD/NAD(P)-binding domain"/>
    <property type="match status" value="1"/>
</dbReference>
<dbReference type="Proteomes" id="UP000030651">
    <property type="component" value="Unassembled WGS sequence"/>
</dbReference>
<dbReference type="PANTHER" id="PTHR10742:SF414">
    <property type="entry name" value="CONTAINING AMINE OXIDASE, PUTATIVE (AFU_ORTHOLOGUE AFUA_3G12150)-RELATED"/>
    <property type="match status" value="1"/>
</dbReference>
<dbReference type="STRING" id="1229662.W3X5P9"/>
<dbReference type="AlphaFoldDB" id="W3X5P9"/>
<dbReference type="FunCoup" id="W3X5P9">
    <property type="interactions" value="410"/>
</dbReference>
<dbReference type="InterPro" id="IPR002937">
    <property type="entry name" value="Amino_oxidase"/>
</dbReference>
<protein>
    <recommendedName>
        <fullName evidence="1">Amine oxidase domain-containing protein</fullName>
    </recommendedName>
</protein>
<dbReference type="SUPFAM" id="SSF54373">
    <property type="entry name" value="FAD-linked reductases, C-terminal domain"/>
    <property type="match status" value="1"/>
</dbReference>
<sequence>MDTYSMSFGSGFGKNTSRISQDLKASRFFSAIMGDPGQLTEANDLVSRLGKRRTKAREHKPRIAIVGAGLAGLRCAGILLERDEFEVTLIEGRDRIGGRVHQIKLPGSDHVVDCGPNWIHGTEDNPILDIAASAQIPLSRWDENTYIYDEDGGLLAQSDSDIYSTMMWDIVQDAFAYSSKNSPNISVEASLWDFFCEQVKKRIPDTKPDFERKRNFILQMAEMWGAFVGSPVYTQSLKFFWLEECIEGENLFCAGTYQKILQIIAQPALDNAKIMYSTVVSKVKTTDDKGSKLTLTTTGGETLQFDEVVFTAPLGWLKKHPQAFSPALPKEMTQSINSIGYGCLEKVYISFPQAYWLKPDSRGRVVTGFCQWLSPKYPSDTNPEKWNQEVVELGSLPEGTGHPTLLFYTYGDQSRYITEQVAKLGSKEKQNTFLDDFFRPYYSRLPHYDASSPDCQPLCFFATNWVHDELAGCGSYCNFQVGLEQGDKDIATMRQGLPERGLWFAGEHTAPYVALGTATGAYWSGESVGHRIKATYGFKNKEEA</sequence>
<dbReference type="GO" id="GO:0006338">
    <property type="term" value="P:chromatin remodeling"/>
    <property type="evidence" value="ECO:0007669"/>
    <property type="project" value="TreeGrafter"/>
</dbReference>
<dbReference type="eggNOG" id="KOG0029">
    <property type="taxonomic scope" value="Eukaryota"/>
</dbReference>
<dbReference type="PANTHER" id="PTHR10742">
    <property type="entry name" value="FLAVIN MONOAMINE OXIDASE"/>
    <property type="match status" value="1"/>
</dbReference>
<dbReference type="InParanoid" id="W3X5P9"/>
<dbReference type="RefSeq" id="XP_007833149.1">
    <property type="nucleotide sequence ID" value="XM_007834958.1"/>
</dbReference>
<dbReference type="OMA" id="YVTFPRA"/>
<dbReference type="EMBL" id="KI912112">
    <property type="protein sequence ID" value="ETS81375.1"/>
    <property type="molecule type" value="Genomic_DNA"/>
</dbReference>
<dbReference type="GO" id="GO:0003682">
    <property type="term" value="F:chromatin binding"/>
    <property type="evidence" value="ECO:0007669"/>
    <property type="project" value="TreeGrafter"/>
</dbReference>
<feature type="domain" description="Amine oxidase" evidence="1">
    <location>
        <begin position="70"/>
        <end position="527"/>
    </location>
</feature>
<dbReference type="OrthoDB" id="5046242at2759"/>
<dbReference type="GO" id="GO:0016491">
    <property type="term" value="F:oxidoreductase activity"/>
    <property type="evidence" value="ECO:0007669"/>
    <property type="project" value="InterPro"/>
</dbReference>
<dbReference type="HOGENOM" id="CLU_004498_7_1_1"/>
<accession>W3X5P9</accession>
<organism evidence="2 3">
    <name type="scientific">Pestalotiopsis fici (strain W106-1 / CGMCC3.15140)</name>
    <dbReference type="NCBI Taxonomy" id="1229662"/>
    <lineage>
        <taxon>Eukaryota</taxon>
        <taxon>Fungi</taxon>
        <taxon>Dikarya</taxon>
        <taxon>Ascomycota</taxon>
        <taxon>Pezizomycotina</taxon>
        <taxon>Sordariomycetes</taxon>
        <taxon>Xylariomycetidae</taxon>
        <taxon>Amphisphaeriales</taxon>
        <taxon>Sporocadaceae</taxon>
        <taxon>Pestalotiopsis</taxon>
    </lineage>
</organism>
<dbReference type="KEGG" id="pfy:PFICI_06377"/>
<gene>
    <name evidence="2" type="ORF">PFICI_06377</name>
</gene>
<evidence type="ECO:0000313" key="2">
    <source>
        <dbReference type="EMBL" id="ETS81375.1"/>
    </source>
</evidence>
<proteinExistence type="predicted"/>
<dbReference type="GO" id="GO:0050660">
    <property type="term" value="F:flavin adenine dinucleotide binding"/>
    <property type="evidence" value="ECO:0007669"/>
    <property type="project" value="TreeGrafter"/>
</dbReference>
<dbReference type="InterPro" id="IPR050281">
    <property type="entry name" value="Flavin_monoamine_oxidase"/>
</dbReference>
<keyword evidence="3" id="KW-1185">Reference proteome</keyword>
<evidence type="ECO:0000313" key="3">
    <source>
        <dbReference type="Proteomes" id="UP000030651"/>
    </source>
</evidence>
<dbReference type="Gene3D" id="3.50.50.60">
    <property type="entry name" value="FAD/NAD(P)-binding domain"/>
    <property type="match status" value="1"/>
</dbReference>